<dbReference type="Pfam" id="PF19891">
    <property type="entry name" value="DUF6364"/>
    <property type="match status" value="1"/>
</dbReference>
<dbReference type="EMBL" id="JAANYN010000005">
    <property type="protein sequence ID" value="NHE57891.1"/>
    <property type="molecule type" value="Genomic_DNA"/>
</dbReference>
<gene>
    <name evidence="1" type="ORF">G9Q97_13835</name>
</gene>
<dbReference type="Proteomes" id="UP000649799">
    <property type="component" value="Unassembled WGS sequence"/>
</dbReference>
<reference evidence="1 2" key="1">
    <citation type="submission" date="2020-03" db="EMBL/GenBank/DDBJ databases">
        <title>Cyclobacterium plantarum sp. nov., a marine bacterium isolated from a coastal-marine wetland.</title>
        <authorList>
            <person name="Sanchez-Porro C."/>
            <person name="Ventosa A."/>
            <person name="Amoozegar M."/>
        </authorList>
    </citation>
    <scope>NUCLEOTIDE SEQUENCE [LARGE SCALE GENOMIC DNA]</scope>
    <source>
        <strain evidence="1 2">GBPx2</strain>
    </source>
</reference>
<sequence>MKNRLNLTVNNDLIQKMKKYADLRQTSLSQIVEEHFEELLNRPTRLHEDKSLLEYVKTLPKSKVDYPKDFDFNEEYYKAKNKESNEQNPV</sequence>
<dbReference type="RefSeq" id="WP_166147779.1">
    <property type="nucleotide sequence ID" value="NZ_JAANYN010000005.1"/>
</dbReference>
<comment type="caution">
    <text evidence="1">The sequence shown here is derived from an EMBL/GenBank/DDBJ whole genome shotgun (WGS) entry which is preliminary data.</text>
</comment>
<evidence type="ECO:0000313" key="2">
    <source>
        <dbReference type="Proteomes" id="UP000649799"/>
    </source>
</evidence>
<accession>A0ABX0H7R1</accession>
<evidence type="ECO:0008006" key="3">
    <source>
        <dbReference type="Google" id="ProtNLM"/>
    </source>
</evidence>
<protein>
    <recommendedName>
        <fullName evidence="3">Ribbon-helix-helix protein CopG domain-containing protein</fullName>
    </recommendedName>
</protein>
<dbReference type="InterPro" id="IPR045944">
    <property type="entry name" value="DUF6364"/>
</dbReference>
<evidence type="ECO:0000313" key="1">
    <source>
        <dbReference type="EMBL" id="NHE57891.1"/>
    </source>
</evidence>
<keyword evidence="2" id="KW-1185">Reference proteome</keyword>
<organism evidence="1 2">
    <name type="scientific">Cyclobacterium plantarum</name>
    <dbReference type="NCBI Taxonomy" id="2716263"/>
    <lineage>
        <taxon>Bacteria</taxon>
        <taxon>Pseudomonadati</taxon>
        <taxon>Bacteroidota</taxon>
        <taxon>Cytophagia</taxon>
        <taxon>Cytophagales</taxon>
        <taxon>Cyclobacteriaceae</taxon>
        <taxon>Cyclobacterium</taxon>
    </lineage>
</organism>
<name>A0ABX0H7R1_9BACT</name>
<proteinExistence type="predicted"/>